<dbReference type="InterPro" id="IPR058240">
    <property type="entry name" value="rSAM_sf"/>
</dbReference>
<dbReference type="Proteomes" id="UP000284296">
    <property type="component" value="Unassembled WGS sequence"/>
</dbReference>
<evidence type="ECO:0000256" key="4">
    <source>
        <dbReference type="ARBA" id="ARBA00023014"/>
    </source>
</evidence>
<evidence type="ECO:0000313" key="6">
    <source>
        <dbReference type="EMBL" id="RGT79281.1"/>
    </source>
</evidence>
<dbReference type="SFLD" id="SFLDG01067">
    <property type="entry name" value="SPASM/twitch_domain_containing"/>
    <property type="match status" value="1"/>
</dbReference>
<dbReference type="AlphaFoldDB" id="A0A412Q0R9"/>
<dbReference type="PROSITE" id="PS51918">
    <property type="entry name" value="RADICAL_SAM"/>
    <property type="match status" value="1"/>
</dbReference>
<dbReference type="CDD" id="cd01335">
    <property type="entry name" value="Radical_SAM"/>
    <property type="match status" value="1"/>
</dbReference>
<proteinExistence type="predicted"/>
<organism evidence="6 7">
    <name type="scientific">Agathobacter rectalis</name>
    <dbReference type="NCBI Taxonomy" id="39491"/>
    <lineage>
        <taxon>Bacteria</taxon>
        <taxon>Bacillati</taxon>
        <taxon>Bacillota</taxon>
        <taxon>Clostridia</taxon>
        <taxon>Lachnospirales</taxon>
        <taxon>Lachnospiraceae</taxon>
        <taxon>Agathobacter</taxon>
    </lineage>
</organism>
<protein>
    <submittedName>
        <fullName evidence="6">Radical SAM protein</fullName>
    </submittedName>
</protein>
<name>A0A412Q0R9_9FIRM</name>
<dbReference type="GO" id="GO:0046872">
    <property type="term" value="F:metal ion binding"/>
    <property type="evidence" value="ECO:0007669"/>
    <property type="project" value="UniProtKB-KW"/>
</dbReference>
<dbReference type="PANTHER" id="PTHR11228">
    <property type="entry name" value="RADICAL SAM DOMAIN PROTEIN"/>
    <property type="match status" value="1"/>
</dbReference>
<dbReference type="InterPro" id="IPR050377">
    <property type="entry name" value="Radical_SAM_PqqE_MftC-like"/>
</dbReference>
<dbReference type="InterPro" id="IPR007197">
    <property type="entry name" value="rSAM"/>
</dbReference>
<evidence type="ECO:0000259" key="5">
    <source>
        <dbReference type="PROSITE" id="PS51918"/>
    </source>
</evidence>
<dbReference type="SUPFAM" id="SSF102114">
    <property type="entry name" value="Radical SAM enzymes"/>
    <property type="match status" value="1"/>
</dbReference>
<dbReference type="PANTHER" id="PTHR11228:SF7">
    <property type="entry name" value="PQQA PEPTIDE CYCLASE"/>
    <property type="match status" value="1"/>
</dbReference>
<comment type="caution">
    <text evidence="6">The sequence shown here is derived from an EMBL/GenBank/DDBJ whole genome shotgun (WGS) entry which is preliminary data.</text>
</comment>
<keyword evidence="1" id="KW-0949">S-adenosyl-L-methionine</keyword>
<gene>
    <name evidence="6" type="ORF">DWX06_13355</name>
</gene>
<dbReference type="SFLD" id="SFLDS00029">
    <property type="entry name" value="Radical_SAM"/>
    <property type="match status" value="1"/>
</dbReference>
<reference evidence="6 7" key="1">
    <citation type="submission" date="2018-08" db="EMBL/GenBank/DDBJ databases">
        <title>A genome reference for cultivated species of the human gut microbiota.</title>
        <authorList>
            <person name="Zou Y."/>
            <person name="Xue W."/>
            <person name="Luo G."/>
        </authorList>
    </citation>
    <scope>NUCLEOTIDE SEQUENCE [LARGE SCALE GENOMIC DNA]</scope>
    <source>
        <strain evidence="6 7">AF18-16LB</strain>
    </source>
</reference>
<evidence type="ECO:0000256" key="3">
    <source>
        <dbReference type="ARBA" id="ARBA00023004"/>
    </source>
</evidence>
<keyword evidence="3" id="KW-0408">Iron</keyword>
<dbReference type="Pfam" id="PF04055">
    <property type="entry name" value="Radical_SAM"/>
    <property type="match status" value="1"/>
</dbReference>
<evidence type="ECO:0000256" key="2">
    <source>
        <dbReference type="ARBA" id="ARBA00022723"/>
    </source>
</evidence>
<dbReference type="GO" id="GO:0003824">
    <property type="term" value="F:catalytic activity"/>
    <property type="evidence" value="ECO:0007669"/>
    <property type="project" value="InterPro"/>
</dbReference>
<dbReference type="RefSeq" id="WP_118004716.1">
    <property type="nucleotide sequence ID" value="NZ_QRXF01000029.1"/>
</dbReference>
<dbReference type="Gene3D" id="3.20.20.70">
    <property type="entry name" value="Aldolase class I"/>
    <property type="match status" value="1"/>
</dbReference>
<dbReference type="CDD" id="cd21109">
    <property type="entry name" value="SPASM"/>
    <property type="match status" value="1"/>
</dbReference>
<evidence type="ECO:0000256" key="1">
    <source>
        <dbReference type="ARBA" id="ARBA00022691"/>
    </source>
</evidence>
<evidence type="ECO:0000313" key="7">
    <source>
        <dbReference type="Proteomes" id="UP000284296"/>
    </source>
</evidence>
<keyword evidence="2" id="KW-0479">Metal-binding</keyword>
<sequence length="392" mass="45710">MFNKGELLQKEAILNKFICKYQLRHLEKYQTPLTISFLVTNQCNLNCKHCFNTENAKKDNKDQLSLQEYQKLADSMGFFTSGLFCGGEPFIRKDLADIILLFQNKCNMQWASTTTNGQLMDVIISQTEKICSNDPNKIFVLNFSLDGFREHHEWTRGQGTFDKCVKTIRKANELKKKYNNLQVGIVTTMTANNEETISDFFKYISEELEPDVISLLLVRQSPRCGTDIKNVKKENYIKANKTLRELFIKGKNGKINNPKGYYPLTFYDIIERTLQTEKREFLCYAGVHGVYIDYNGNVNPCEVLADKNCSDSPILMGNLREYDMDFLKLWNSKQAMEVRQKVNRHNCCTCCTHETEGILPSIYFEPNSMFYKERMKKIEYEIRQYQEKGECI</sequence>
<dbReference type="EMBL" id="QRXG01000029">
    <property type="protein sequence ID" value="RGT79281.1"/>
    <property type="molecule type" value="Genomic_DNA"/>
</dbReference>
<dbReference type="InterPro" id="IPR013785">
    <property type="entry name" value="Aldolase_TIM"/>
</dbReference>
<accession>A0A412Q0R9</accession>
<dbReference type="Pfam" id="PF13186">
    <property type="entry name" value="SPASM"/>
    <property type="match status" value="1"/>
</dbReference>
<dbReference type="GO" id="GO:0051536">
    <property type="term" value="F:iron-sulfur cluster binding"/>
    <property type="evidence" value="ECO:0007669"/>
    <property type="project" value="UniProtKB-KW"/>
</dbReference>
<keyword evidence="4" id="KW-0411">Iron-sulfur</keyword>
<feature type="domain" description="Radical SAM core" evidence="5">
    <location>
        <begin position="27"/>
        <end position="249"/>
    </location>
</feature>
<dbReference type="InterPro" id="IPR023885">
    <property type="entry name" value="4Fe4S-binding_SPASM_dom"/>
</dbReference>